<evidence type="ECO:0000313" key="2">
    <source>
        <dbReference type="EMBL" id="GCE17240.1"/>
    </source>
</evidence>
<evidence type="ECO:0000256" key="1">
    <source>
        <dbReference type="SAM" id="Phobius"/>
    </source>
</evidence>
<organism evidence="2 3">
    <name type="scientific">Dictyobacter kobayashii</name>
    <dbReference type="NCBI Taxonomy" id="2014872"/>
    <lineage>
        <taxon>Bacteria</taxon>
        <taxon>Bacillati</taxon>
        <taxon>Chloroflexota</taxon>
        <taxon>Ktedonobacteria</taxon>
        <taxon>Ktedonobacterales</taxon>
        <taxon>Dictyobacteraceae</taxon>
        <taxon>Dictyobacter</taxon>
    </lineage>
</organism>
<comment type="caution">
    <text evidence="2">The sequence shown here is derived from an EMBL/GenBank/DDBJ whole genome shotgun (WGS) entry which is preliminary data.</text>
</comment>
<keyword evidence="1" id="KW-0472">Membrane</keyword>
<gene>
    <name evidence="2" type="ORF">KDK_10400</name>
</gene>
<feature type="transmembrane region" description="Helical" evidence="1">
    <location>
        <begin position="25"/>
        <end position="48"/>
    </location>
</feature>
<dbReference type="AlphaFoldDB" id="A0A402ADQ7"/>
<dbReference type="Proteomes" id="UP000287188">
    <property type="component" value="Unassembled WGS sequence"/>
</dbReference>
<protein>
    <submittedName>
        <fullName evidence="2">Uncharacterized protein</fullName>
    </submittedName>
</protein>
<dbReference type="EMBL" id="BIFS01000001">
    <property type="protein sequence ID" value="GCE17240.1"/>
    <property type="molecule type" value="Genomic_DNA"/>
</dbReference>
<name>A0A402ADQ7_9CHLR</name>
<keyword evidence="1" id="KW-0812">Transmembrane</keyword>
<reference evidence="3" key="1">
    <citation type="submission" date="2018-12" db="EMBL/GenBank/DDBJ databases">
        <title>Tengunoibacter tsumagoiensis gen. nov., sp. nov., Dictyobacter kobayashii sp. nov., D. alpinus sp. nov., and D. joshuensis sp. nov. and description of Dictyobacteraceae fam. nov. within the order Ktedonobacterales isolated from Tengu-no-mugimeshi.</title>
        <authorList>
            <person name="Wang C.M."/>
            <person name="Zheng Y."/>
            <person name="Sakai Y."/>
            <person name="Toyoda A."/>
            <person name="Minakuchi Y."/>
            <person name="Abe K."/>
            <person name="Yokota A."/>
            <person name="Yabe S."/>
        </authorList>
    </citation>
    <scope>NUCLEOTIDE SEQUENCE [LARGE SCALE GENOMIC DNA]</scope>
    <source>
        <strain evidence="3">Uno11</strain>
    </source>
</reference>
<keyword evidence="1" id="KW-1133">Transmembrane helix</keyword>
<evidence type="ECO:0000313" key="3">
    <source>
        <dbReference type="Proteomes" id="UP000287188"/>
    </source>
</evidence>
<keyword evidence="3" id="KW-1185">Reference proteome</keyword>
<sequence length="64" mass="6909">MLVLSIITAAAYIDTANVENMRILLFVLLIIAICLILAGAIIALLTLYSSRKAHSTNPDRLPGE</sequence>
<accession>A0A402ADQ7</accession>
<proteinExistence type="predicted"/>